<dbReference type="PROSITE" id="PS50127">
    <property type="entry name" value="UBC_2"/>
    <property type="match status" value="1"/>
</dbReference>
<protein>
    <submittedName>
        <fullName evidence="3">Ubiquitin-conjugating enzyme</fullName>
    </submittedName>
</protein>
<keyword evidence="4" id="KW-1185">Reference proteome</keyword>
<feature type="domain" description="UBC core" evidence="2">
    <location>
        <begin position="2"/>
        <end position="158"/>
    </location>
</feature>
<dbReference type="InterPro" id="IPR000608">
    <property type="entry name" value="UBC"/>
</dbReference>
<keyword evidence="1" id="KW-0833">Ubl conjugation pathway</keyword>
<dbReference type="Proteomes" id="UP000053477">
    <property type="component" value="Unassembled WGS sequence"/>
</dbReference>
<evidence type="ECO:0000259" key="2">
    <source>
        <dbReference type="PROSITE" id="PS50127"/>
    </source>
</evidence>
<evidence type="ECO:0000256" key="1">
    <source>
        <dbReference type="ARBA" id="ARBA00022786"/>
    </source>
</evidence>
<dbReference type="EMBL" id="KQ085891">
    <property type="protein sequence ID" value="KLO18790.1"/>
    <property type="molecule type" value="Genomic_DNA"/>
</dbReference>
<evidence type="ECO:0000313" key="3">
    <source>
        <dbReference type="EMBL" id="KLO18790.1"/>
    </source>
</evidence>
<accession>A0A0H2S390</accession>
<proteinExistence type="predicted"/>
<dbReference type="InterPro" id="IPR050113">
    <property type="entry name" value="Ub_conjugating_enzyme"/>
</dbReference>
<dbReference type="AlphaFoldDB" id="A0A0H2S390"/>
<dbReference type="InterPro" id="IPR016135">
    <property type="entry name" value="UBQ-conjugating_enzyme/RWD"/>
</dbReference>
<name>A0A0H2S390_9AGAM</name>
<dbReference type="OrthoDB" id="9978460at2759"/>
<gene>
    <name evidence="3" type="ORF">SCHPADRAFT_99202</name>
</gene>
<evidence type="ECO:0000313" key="4">
    <source>
        <dbReference type="Proteomes" id="UP000053477"/>
    </source>
</evidence>
<organism evidence="3 4">
    <name type="scientific">Schizopora paradoxa</name>
    <dbReference type="NCBI Taxonomy" id="27342"/>
    <lineage>
        <taxon>Eukaryota</taxon>
        <taxon>Fungi</taxon>
        <taxon>Dikarya</taxon>
        <taxon>Basidiomycota</taxon>
        <taxon>Agaricomycotina</taxon>
        <taxon>Agaricomycetes</taxon>
        <taxon>Hymenochaetales</taxon>
        <taxon>Schizoporaceae</taxon>
        <taxon>Schizopora</taxon>
    </lineage>
</organism>
<dbReference type="STRING" id="27342.A0A0H2S390"/>
<dbReference type="SUPFAM" id="SSF54495">
    <property type="entry name" value="UBC-like"/>
    <property type="match status" value="1"/>
</dbReference>
<dbReference type="SMART" id="SM00212">
    <property type="entry name" value="UBCc"/>
    <property type="match status" value="1"/>
</dbReference>
<dbReference type="InParanoid" id="A0A0H2S390"/>
<dbReference type="Pfam" id="PF00179">
    <property type="entry name" value="UQ_con"/>
    <property type="match status" value="1"/>
</dbReference>
<sequence>MASLKRLAKEINDWQKAKDTDEFRGYVDIDLDGVEENMHLWKGTIIGKVSKDDPYKGGKFPFTFRFSKEDYPFKAPEFNFDCKIYHPGINEKGEICIALLGTDWRPATKMLDVIRAIVKKLNEPSKDDPFEADIAQVLKDDPSKFNSTAKEWVKKYSS</sequence>
<dbReference type="Gene3D" id="3.10.110.10">
    <property type="entry name" value="Ubiquitin Conjugating Enzyme"/>
    <property type="match status" value="1"/>
</dbReference>
<dbReference type="PANTHER" id="PTHR24067">
    <property type="entry name" value="UBIQUITIN-CONJUGATING ENZYME E2"/>
    <property type="match status" value="1"/>
</dbReference>
<reference evidence="3 4" key="1">
    <citation type="submission" date="2015-04" db="EMBL/GenBank/DDBJ databases">
        <title>Complete genome sequence of Schizopora paradoxa KUC8140, a cosmopolitan wood degrader in East Asia.</title>
        <authorList>
            <consortium name="DOE Joint Genome Institute"/>
            <person name="Min B."/>
            <person name="Park H."/>
            <person name="Jang Y."/>
            <person name="Kim J.-J."/>
            <person name="Kim K.H."/>
            <person name="Pangilinan J."/>
            <person name="Lipzen A."/>
            <person name="Riley R."/>
            <person name="Grigoriev I.V."/>
            <person name="Spatafora J.W."/>
            <person name="Choi I.-G."/>
        </authorList>
    </citation>
    <scope>NUCLEOTIDE SEQUENCE [LARGE SCALE GENOMIC DNA]</scope>
    <source>
        <strain evidence="3 4">KUC8140</strain>
    </source>
</reference>